<dbReference type="InterPro" id="IPR049326">
    <property type="entry name" value="Rhodopsin_dom_fungi"/>
</dbReference>
<evidence type="ECO:0000256" key="2">
    <source>
        <dbReference type="ARBA" id="ARBA00022692"/>
    </source>
</evidence>
<protein>
    <recommendedName>
        <fullName evidence="8">Rhodopsin domain-containing protein</fullName>
    </recommendedName>
</protein>
<feature type="transmembrane region" description="Helical" evidence="7">
    <location>
        <begin position="197"/>
        <end position="214"/>
    </location>
</feature>
<dbReference type="PANTHER" id="PTHR33048:SF55">
    <property type="entry name" value="INTEGRAL MEMBRANE PROTEIN"/>
    <property type="match status" value="1"/>
</dbReference>
<dbReference type="Pfam" id="PF20684">
    <property type="entry name" value="Fung_rhodopsin"/>
    <property type="match status" value="1"/>
</dbReference>
<dbReference type="EMBL" id="BAAFSV010000003">
    <property type="protein sequence ID" value="GAB1315631.1"/>
    <property type="molecule type" value="Genomic_DNA"/>
</dbReference>
<accession>A0ABQ0GCY1</accession>
<feature type="compositionally biased region" description="Basic and acidic residues" evidence="6">
    <location>
        <begin position="384"/>
        <end position="393"/>
    </location>
</feature>
<evidence type="ECO:0000259" key="8">
    <source>
        <dbReference type="Pfam" id="PF20684"/>
    </source>
</evidence>
<organism evidence="9 10">
    <name type="scientific">Madurella fahalii</name>
    <dbReference type="NCBI Taxonomy" id="1157608"/>
    <lineage>
        <taxon>Eukaryota</taxon>
        <taxon>Fungi</taxon>
        <taxon>Dikarya</taxon>
        <taxon>Ascomycota</taxon>
        <taxon>Pezizomycotina</taxon>
        <taxon>Sordariomycetes</taxon>
        <taxon>Sordariomycetidae</taxon>
        <taxon>Sordariales</taxon>
        <taxon>Sordariales incertae sedis</taxon>
        <taxon>Madurella</taxon>
    </lineage>
</organism>
<keyword evidence="4 7" id="KW-0472">Membrane</keyword>
<dbReference type="GeneID" id="98176584"/>
<comment type="similarity">
    <text evidence="5">Belongs to the SAT4 family.</text>
</comment>
<feature type="domain" description="Rhodopsin" evidence="8">
    <location>
        <begin position="49"/>
        <end position="289"/>
    </location>
</feature>
<evidence type="ECO:0000256" key="1">
    <source>
        <dbReference type="ARBA" id="ARBA00004141"/>
    </source>
</evidence>
<evidence type="ECO:0000256" key="7">
    <source>
        <dbReference type="SAM" id="Phobius"/>
    </source>
</evidence>
<name>A0ABQ0GCY1_9PEZI</name>
<evidence type="ECO:0000313" key="10">
    <source>
        <dbReference type="Proteomes" id="UP001628179"/>
    </source>
</evidence>
<gene>
    <name evidence="9" type="ORF">MFIFM68171_05841</name>
</gene>
<comment type="caution">
    <text evidence="9">The sequence shown here is derived from an EMBL/GenBank/DDBJ whole genome shotgun (WGS) entry which is preliminary data.</text>
</comment>
<evidence type="ECO:0000256" key="5">
    <source>
        <dbReference type="ARBA" id="ARBA00038359"/>
    </source>
</evidence>
<evidence type="ECO:0000256" key="3">
    <source>
        <dbReference type="ARBA" id="ARBA00022989"/>
    </source>
</evidence>
<feature type="transmembrane region" description="Helical" evidence="7">
    <location>
        <begin position="104"/>
        <end position="124"/>
    </location>
</feature>
<keyword evidence="3 7" id="KW-1133">Transmembrane helix</keyword>
<dbReference type="PANTHER" id="PTHR33048">
    <property type="entry name" value="PTH11-LIKE INTEGRAL MEMBRANE PROTEIN (AFU_ORTHOLOGUE AFUA_5G11245)"/>
    <property type="match status" value="1"/>
</dbReference>
<evidence type="ECO:0000313" key="9">
    <source>
        <dbReference type="EMBL" id="GAB1315631.1"/>
    </source>
</evidence>
<dbReference type="Proteomes" id="UP001628179">
    <property type="component" value="Unassembled WGS sequence"/>
</dbReference>
<comment type="subcellular location">
    <subcellularLocation>
        <location evidence="1">Membrane</location>
        <topology evidence="1">Multi-pass membrane protein</topology>
    </subcellularLocation>
</comment>
<dbReference type="InterPro" id="IPR052337">
    <property type="entry name" value="SAT4-like"/>
</dbReference>
<sequence length="393" mass="43653">MRSANGSIIAALPPPPGVIPDFENGENIAYRLFIVAIFFSVLSLLSVSARLFSAHVILKKWHPDDVLILVAWIIALANSVIAMVQTKYGLGKHMWDNPLEDFQMFLKIGIIGGPLTYNLATLFIKTSILSFYLRFSVERAFRLAVYFVMVVTVGYTVPNAILVLYACRPMHAYWDFAAKMAGSQCVNFDATFHTANTLNMLTDFAILLLPIWMLRPMQVPLSKKIGVALILMAGGFVCAVSLMRMITALIGINDPDISFHYLDNLVWWIVEMDFGIVCACLPCIKPLVKHYFPNMPFFDSPDLKVPHVTLSFRLSNRIAHFGPRSTEDYDSCTLPTSEPKSKTSNMLRPKASGGSGSSGSEHVLEHVEKPLGQQKQGHGNSTTMDERSIDSEA</sequence>
<feature type="transmembrane region" description="Helical" evidence="7">
    <location>
        <begin position="28"/>
        <end position="45"/>
    </location>
</feature>
<evidence type="ECO:0000256" key="4">
    <source>
        <dbReference type="ARBA" id="ARBA00023136"/>
    </source>
</evidence>
<feature type="compositionally biased region" description="Polar residues" evidence="6">
    <location>
        <begin position="373"/>
        <end position="383"/>
    </location>
</feature>
<feature type="transmembrane region" description="Helical" evidence="7">
    <location>
        <begin position="66"/>
        <end position="84"/>
    </location>
</feature>
<feature type="transmembrane region" description="Helical" evidence="7">
    <location>
        <begin position="226"/>
        <end position="253"/>
    </location>
</feature>
<feature type="compositionally biased region" description="Polar residues" evidence="6">
    <location>
        <begin position="333"/>
        <end position="346"/>
    </location>
</feature>
<evidence type="ECO:0000256" key="6">
    <source>
        <dbReference type="SAM" id="MobiDB-lite"/>
    </source>
</evidence>
<dbReference type="RefSeq" id="XP_070917362.1">
    <property type="nucleotide sequence ID" value="XM_071061261.1"/>
</dbReference>
<feature type="region of interest" description="Disordered" evidence="6">
    <location>
        <begin position="327"/>
        <end position="393"/>
    </location>
</feature>
<proteinExistence type="inferred from homology"/>
<reference evidence="9 10" key="1">
    <citation type="submission" date="2024-09" db="EMBL/GenBank/DDBJ databases">
        <title>Itraconazole resistance in Madurella fahalii resulting from another homologue of gene encoding cytochrome P450 14-alpha sterol demethylase (CYP51).</title>
        <authorList>
            <person name="Yoshioka I."/>
            <person name="Fahal A.H."/>
            <person name="Kaneko S."/>
            <person name="Yaguchi T."/>
        </authorList>
    </citation>
    <scope>NUCLEOTIDE SEQUENCE [LARGE SCALE GENOMIC DNA]</scope>
    <source>
        <strain evidence="9 10">IFM 68171</strain>
    </source>
</reference>
<keyword evidence="2 7" id="KW-0812">Transmembrane</keyword>
<keyword evidence="10" id="KW-1185">Reference proteome</keyword>
<feature type="transmembrane region" description="Helical" evidence="7">
    <location>
        <begin position="144"/>
        <end position="166"/>
    </location>
</feature>